<proteinExistence type="predicted"/>
<gene>
    <name evidence="2" type="ORF">RU93_GL000072</name>
</gene>
<comment type="caution">
    <text evidence="2">The sequence shown here is derived from an EMBL/GenBank/DDBJ whole genome shotgun (WGS) entry which is preliminary data.</text>
</comment>
<keyword evidence="3" id="KW-1185">Reference proteome</keyword>
<keyword evidence="1" id="KW-0812">Transmembrane</keyword>
<evidence type="ECO:0000313" key="3">
    <source>
        <dbReference type="Proteomes" id="UP000182149"/>
    </source>
</evidence>
<organism evidence="2 3">
    <name type="scientific">Enterococcus aquimarinus</name>
    <dbReference type="NCBI Taxonomy" id="328396"/>
    <lineage>
        <taxon>Bacteria</taxon>
        <taxon>Bacillati</taxon>
        <taxon>Bacillota</taxon>
        <taxon>Bacilli</taxon>
        <taxon>Lactobacillales</taxon>
        <taxon>Enterococcaceae</taxon>
        <taxon>Enterococcus</taxon>
    </lineage>
</organism>
<feature type="transmembrane region" description="Helical" evidence="1">
    <location>
        <begin position="260"/>
        <end position="279"/>
    </location>
</feature>
<keyword evidence="1" id="KW-1133">Transmembrane helix</keyword>
<name>A0A1L8QXC4_9ENTE</name>
<dbReference type="EMBL" id="JXKD01000001">
    <property type="protein sequence ID" value="OJG12142.1"/>
    <property type="molecule type" value="Genomic_DNA"/>
</dbReference>
<sequence length="287" mass="32913">MTELLKAIVNHSFTVAVLTGLVSIIVVKMQKNNKKQEIDYLNEAEIKKEVRKHATAIVTSANEIAVGVNTYIDLIMKFEEIRSGNQSDLTKSKEEALLYIENNKIEKLEQVNKNAIKIIENLVQFELYFSDSRDEHKAVRKANELVDLVGELKETIFNIQEEFRPLILFKEVKKSEKITSKLNVLISEFSFETRKSLRLYTYRLHGKPRLADWIEYIKPGFMKYLIIRKNKLPIVFSSLFIGMLCGLALGIVAWGIVAIIAGKYLSILSSAIILVMIFIRKLKSSNR</sequence>
<evidence type="ECO:0000256" key="1">
    <source>
        <dbReference type="SAM" id="Phobius"/>
    </source>
</evidence>
<dbReference type="AlphaFoldDB" id="A0A1L8QXC4"/>
<evidence type="ECO:0000313" key="2">
    <source>
        <dbReference type="EMBL" id="OJG12142.1"/>
    </source>
</evidence>
<reference evidence="2 3" key="1">
    <citation type="submission" date="2014-12" db="EMBL/GenBank/DDBJ databases">
        <title>Draft genome sequences of 29 type strains of Enterococci.</title>
        <authorList>
            <person name="Zhong Z."/>
            <person name="Sun Z."/>
            <person name="Liu W."/>
            <person name="Zhang W."/>
            <person name="Zhang H."/>
        </authorList>
    </citation>
    <scope>NUCLEOTIDE SEQUENCE [LARGE SCALE GENOMIC DNA]</scope>
    <source>
        <strain evidence="2 3">DSM 17690</strain>
    </source>
</reference>
<dbReference type="Proteomes" id="UP000182149">
    <property type="component" value="Unassembled WGS sequence"/>
</dbReference>
<feature type="transmembrane region" description="Helical" evidence="1">
    <location>
        <begin position="232"/>
        <end position="254"/>
    </location>
</feature>
<protein>
    <submittedName>
        <fullName evidence="2">Uncharacterized protein</fullName>
    </submittedName>
</protein>
<keyword evidence="1" id="KW-0472">Membrane</keyword>
<accession>A0A1L8QXC4</accession>
<dbReference type="RefSeq" id="WP_071873634.1">
    <property type="nucleotide sequence ID" value="NZ_JBHSHF010000002.1"/>
</dbReference>
<feature type="transmembrane region" description="Helical" evidence="1">
    <location>
        <begin position="6"/>
        <end position="27"/>
    </location>
</feature>